<name>A0ACD1AFY6_9FIRM</name>
<dbReference type="EMBL" id="CP042469">
    <property type="protein sequence ID" value="QOX65438.1"/>
    <property type="molecule type" value="Genomic_DNA"/>
</dbReference>
<keyword evidence="2" id="KW-1185">Reference proteome</keyword>
<evidence type="ECO:0000313" key="2">
    <source>
        <dbReference type="Proteomes" id="UP000594014"/>
    </source>
</evidence>
<gene>
    <name evidence="1" type="ORF">FRZ06_19790</name>
</gene>
<proteinExistence type="predicted"/>
<organism evidence="1 2">
    <name type="scientific">Anoxybacterium hadale</name>
    <dbReference type="NCBI Taxonomy" id="3408580"/>
    <lineage>
        <taxon>Bacteria</taxon>
        <taxon>Bacillati</taxon>
        <taxon>Bacillota</taxon>
        <taxon>Clostridia</taxon>
        <taxon>Peptostreptococcales</taxon>
        <taxon>Anaerovoracaceae</taxon>
        <taxon>Anoxybacterium</taxon>
    </lineage>
</organism>
<sequence>MEISQTDTTLLRLEKTSKSADNLTSKEFDEIFDLYYKRVYKYICYRIDDRNMAEDLCSQVFERVIYKYHTFLPEKSSLEVWLFAIARNIVTDYHRSSKSRYLLPLDSIFDMISPNSTPDEKMIKQDTNEKLLAAIRKLSEKERNIVAMKYAAGLKNSEIAALLDISDSNVGVVLYRSLKKLQKHLDLGGYKRD</sequence>
<protein>
    <submittedName>
        <fullName evidence="1">Sigma-70 family RNA polymerase sigma factor</fullName>
    </submittedName>
</protein>
<dbReference type="Proteomes" id="UP000594014">
    <property type="component" value="Chromosome"/>
</dbReference>
<reference evidence="1" key="1">
    <citation type="submission" date="2019-08" db="EMBL/GenBank/DDBJ databases">
        <title>Genome sequence of Clostridiales bacterium MT110.</title>
        <authorList>
            <person name="Cao J."/>
        </authorList>
    </citation>
    <scope>NUCLEOTIDE SEQUENCE</scope>
    <source>
        <strain evidence="1">MT110</strain>
    </source>
</reference>
<accession>A0ACD1AFY6</accession>
<evidence type="ECO:0000313" key="1">
    <source>
        <dbReference type="EMBL" id="QOX65438.1"/>
    </source>
</evidence>